<keyword evidence="4" id="KW-1185">Reference proteome</keyword>
<evidence type="ECO:0000313" key="3">
    <source>
        <dbReference type="EMBL" id="CAH1725966.1"/>
    </source>
</evidence>
<dbReference type="PANTHER" id="PTHR13958:SF3">
    <property type="entry name" value="CAP-GLY DOMAIN-CONTAINING PROTEIN-RELATED"/>
    <property type="match status" value="1"/>
</dbReference>
<keyword evidence="1" id="KW-0175">Coiled coil</keyword>
<feature type="coiled-coil region" evidence="1">
    <location>
        <begin position="1539"/>
        <end position="1569"/>
    </location>
</feature>
<gene>
    <name evidence="3" type="ORF">APHIGO_LOCUS6948</name>
</gene>
<feature type="coiled-coil region" evidence="1">
    <location>
        <begin position="74"/>
        <end position="114"/>
    </location>
</feature>
<sequence>MIHVSEAIITGDTCKQKSKPHLPTVKDTIQILNKPIIKPSIPTINETILVNEQCTLPKNTKTIETKLFIEKKKKERAEKCKLDLLEKKKLLEERKKKLDQLQKTTRELAKASIKQKTPRVQDKCNIGTNLATESNETKMDQTWSPPPSKVKSLKKPPPEPVPKKSKKDFKIAEEYSNATKDVDQTWSPPPPKVKSLKKPPEPLRNIQKNSIKDFNTTDTCTNDTKDIISACTSSKEANKISTTKVIKQKPQQREVTKPENLFSKLKFNDDDYQLFDKNLFNISMPKLIDTDISLVHKDNNDVTISNELCHDNEKQPIDDANLDKETLIMPDINLSTKPLDIVNNNTKSHTGLKLPIRSHEEIMKNIDHLEELQELLFDQCLPVKKCNTESTQTENHNNILSLLTSKSPPPPMNFISVLKCKLNLQQSEKNDLEFGEPAANLSINECAIENNLYSNKINNLDSNEVNKLDLNVCNEKTNLPSINHIEPKNYLDSYKPSLIDEPTKTKSSNSFSIETIENNNREENVNAINNDILFNKLNIITNEDIKQVVKKLNYNFDLLLKNNCNYSNNFHNNTITNLKFDENNTNNRSSICFPEIHDEFQAELNTLDQLNDSLCDIERMSCDMSIKTNEQSIELNDHTNSNNDSDIPSTFSKLNALSSNMVGVDKTITGFSIQMFEQLMKDEKLRAKQHHTILSLREKSLTNRLKWEVTMYDLQVKNFKNRPGYEKQFQLFKQKQRGTVKKLEHSLSQVKRLGRVIDSVYKQRFIMLEEQLQHLRNQSSSKQVIRKLKRLDQFPKKDEHDYRSINSHVFKQFDKSDFFDNIDSEHDNINPIESKNNTLPTKFELDKSKIILQNQATSPISIETNILNQVQNVEVQTDVIHSSESVIDKAIQTSKTKCNYTNSENIQSLNSIDSTYKKEIFYAIKTKDKRSLSPILPTSPVKLKKHLSETSISTNSEQSDLDTRIITLQEQLEAKKLESLRLKKEQKKLRLENLKAKEQDLLKQINLYDKKIEESKKSLMVEIKKKNMHESKTSIKTNSSSTDSSCSVLQNIINYENDHNQRIDKPDKITWIDGKKYFYPIETSTACNHSISLDKSVNELQKKNVNKLKENHNMYTNKFDSVNIDNKKLTEQSFQALESIPVNGDELLHEKHTAKEGNASKKSYKIETEVSIKSQPQNTLNIQTSNYPKENSKEEKHAREVNKTIDNRINLDIPLCKYSFSNQIISETSNNQEPCLITDNKKSLIVHDNINCSNTTSSCDKSASGKNLLMNLNKNDVDVCEKQENNINKFDVPNYKIGLDDIYSSDFTSDDYTSDFQGSYQFNKNDSIIELNDSEQSNETSYEEERSEGETLFEDKTFIEQYSDEHSDFVQNENSTDDKVHAITTHIFNCLLKDTKKSLKSNMSKSLFRSEKNDLNNLTEETPLLLILKREEENQNRIILSKQATIISDALFKQHFQPIFSETLQMYLPRLNDLEMEKLKVYLGWSSSKRKKLKVSECLNFQHKINDVDNEKSFELFYQQYLEQKKSQTFQDESNDIILSHTQQEAEKLKQEQIRIEEEIERLRMSEEAQFFLREIPNKPPPPYKSPTKSTSIIDMPYTSDEIHKIVLTAANQIFNGSQSSLSNDFILDSDSALHADYKTLIFDYCKEISLDFFIDETNLPLWKRSIKRLKNFKARPKNAKDLSDIVIKKMNQIIDIDECEEKVNKFVVNQMYEEDSKWTDFQMDELEIQNNIVQSLMKKLVCDTITNTKTNFDSKFI</sequence>
<proteinExistence type="predicted"/>
<feature type="region of interest" description="Disordered" evidence="2">
    <location>
        <begin position="1331"/>
        <end position="1350"/>
    </location>
</feature>
<evidence type="ECO:0000256" key="1">
    <source>
        <dbReference type="SAM" id="Coils"/>
    </source>
</evidence>
<reference evidence="3" key="1">
    <citation type="submission" date="2022-02" db="EMBL/GenBank/DDBJ databases">
        <authorList>
            <person name="King R."/>
        </authorList>
    </citation>
    <scope>NUCLEOTIDE SEQUENCE</scope>
</reference>
<dbReference type="GO" id="GO:0034453">
    <property type="term" value="P:microtubule anchoring"/>
    <property type="evidence" value="ECO:0007669"/>
    <property type="project" value="InterPro"/>
</dbReference>
<evidence type="ECO:0000313" key="4">
    <source>
        <dbReference type="Proteomes" id="UP001154329"/>
    </source>
</evidence>
<name>A0A9P0NL98_APHGO</name>
<evidence type="ECO:0008006" key="5">
    <source>
        <dbReference type="Google" id="ProtNLM"/>
    </source>
</evidence>
<protein>
    <recommendedName>
        <fullName evidence="5">Centrosome-associated protein 350</fullName>
    </recommendedName>
</protein>
<feature type="region of interest" description="Disordered" evidence="2">
    <location>
        <begin position="126"/>
        <end position="204"/>
    </location>
</feature>
<dbReference type="EMBL" id="OU899035">
    <property type="protein sequence ID" value="CAH1725966.1"/>
    <property type="molecule type" value="Genomic_DNA"/>
</dbReference>
<accession>A0A9P0NL98</accession>
<dbReference type="GO" id="GO:0005813">
    <property type="term" value="C:centrosome"/>
    <property type="evidence" value="ECO:0007669"/>
    <property type="project" value="InterPro"/>
</dbReference>
<organism evidence="3 4">
    <name type="scientific">Aphis gossypii</name>
    <name type="common">Cotton aphid</name>
    <dbReference type="NCBI Taxonomy" id="80765"/>
    <lineage>
        <taxon>Eukaryota</taxon>
        <taxon>Metazoa</taxon>
        <taxon>Ecdysozoa</taxon>
        <taxon>Arthropoda</taxon>
        <taxon>Hexapoda</taxon>
        <taxon>Insecta</taxon>
        <taxon>Pterygota</taxon>
        <taxon>Neoptera</taxon>
        <taxon>Paraneoptera</taxon>
        <taxon>Hemiptera</taxon>
        <taxon>Sternorrhyncha</taxon>
        <taxon>Aphidomorpha</taxon>
        <taxon>Aphidoidea</taxon>
        <taxon>Aphididae</taxon>
        <taxon>Aphidini</taxon>
        <taxon>Aphis</taxon>
        <taxon>Aphis</taxon>
    </lineage>
</organism>
<dbReference type="InterPro" id="IPR028750">
    <property type="entry name" value="CEP350/CC187"/>
</dbReference>
<feature type="coiled-coil region" evidence="1">
    <location>
        <begin position="965"/>
        <end position="1011"/>
    </location>
</feature>
<evidence type="ECO:0000256" key="2">
    <source>
        <dbReference type="SAM" id="MobiDB-lite"/>
    </source>
</evidence>
<reference evidence="3" key="2">
    <citation type="submission" date="2022-10" db="EMBL/GenBank/DDBJ databases">
        <authorList>
            <consortium name="ENA_rothamsted_submissions"/>
            <consortium name="culmorum"/>
            <person name="King R."/>
        </authorList>
    </citation>
    <scope>NUCLEOTIDE SEQUENCE</scope>
</reference>
<dbReference type="PANTHER" id="PTHR13958">
    <property type="entry name" value="CENTROSOME-ASSOCIATED PROTEIN 350"/>
    <property type="match status" value="1"/>
</dbReference>
<dbReference type="Proteomes" id="UP001154329">
    <property type="component" value="Chromosome 2"/>
</dbReference>
<dbReference type="GO" id="GO:0008017">
    <property type="term" value="F:microtubule binding"/>
    <property type="evidence" value="ECO:0007669"/>
    <property type="project" value="InterPro"/>
</dbReference>